<keyword evidence="1" id="KW-1133">Transmembrane helix</keyword>
<comment type="caution">
    <text evidence="2">The sequence shown here is derived from an EMBL/GenBank/DDBJ whole genome shotgun (WGS) entry which is preliminary data.</text>
</comment>
<dbReference type="AlphaFoldDB" id="A0A1F8EHP7"/>
<dbReference type="EMBL" id="MGIZ01000015">
    <property type="protein sequence ID" value="OGM99588.1"/>
    <property type="molecule type" value="Genomic_DNA"/>
</dbReference>
<accession>A0A1F8EHP7</accession>
<proteinExistence type="predicted"/>
<evidence type="ECO:0000313" key="2">
    <source>
        <dbReference type="EMBL" id="OGM99588.1"/>
    </source>
</evidence>
<sequence length="130" mass="15310">MALTLIRIVQIPFVVLLSNLFFLGLIVYFLYAFFIKPIFIKRKENRLIPYLAEAILVSRQISDWLKTNIKDGVAVSKLYDPELMALFERDQKVYDEIIKIDPSYISIFVSPKEMHCYLVELARGQYKQTR</sequence>
<keyword evidence="1" id="KW-0812">Transmembrane</keyword>
<feature type="transmembrane region" description="Helical" evidence="1">
    <location>
        <begin position="12"/>
        <end position="34"/>
    </location>
</feature>
<protein>
    <submittedName>
        <fullName evidence="2">Uncharacterized protein</fullName>
    </submittedName>
</protein>
<name>A0A1F8EHP7_9BACT</name>
<gene>
    <name evidence="2" type="ORF">A2817_01860</name>
</gene>
<evidence type="ECO:0000256" key="1">
    <source>
        <dbReference type="SAM" id="Phobius"/>
    </source>
</evidence>
<reference evidence="2 3" key="1">
    <citation type="journal article" date="2016" name="Nat. Commun.">
        <title>Thousands of microbial genomes shed light on interconnected biogeochemical processes in an aquifer system.</title>
        <authorList>
            <person name="Anantharaman K."/>
            <person name="Brown C.T."/>
            <person name="Hug L.A."/>
            <person name="Sharon I."/>
            <person name="Castelle C.J."/>
            <person name="Probst A.J."/>
            <person name="Thomas B.C."/>
            <person name="Singh A."/>
            <person name="Wilkins M.J."/>
            <person name="Karaoz U."/>
            <person name="Brodie E.L."/>
            <person name="Williams K.H."/>
            <person name="Hubbard S.S."/>
            <person name="Banfield J.F."/>
        </authorList>
    </citation>
    <scope>NUCLEOTIDE SEQUENCE [LARGE SCALE GENOMIC DNA]</scope>
</reference>
<organism evidence="2 3">
    <name type="scientific">Candidatus Yanofskybacteria bacterium RIFCSPHIGHO2_01_FULL_39_8b</name>
    <dbReference type="NCBI Taxonomy" id="1802659"/>
    <lineage>
        <taxon>Bacteria</taxon>
        <taxon>Candidatus Yanofskyibacteriota</taxon>
    </lineage>
</organism>
<keyword evidence="1" id="KW-0472">Membrane</keyword>
<dbReference type="Proteomes" id="UP000177594">
    <property type="component" value="Unassembled WGS sequence"/>
</dbReference>
<evidence type="ECO:0000313" key="3">
    <source>
        <dbReference type="Proteomes" id="UP000177594"/>
    </source>
</evidence>